<protein>
    <recommendedName>
        <fullName evidence="4">Phospholipase A2 domain-containing protein</fullName>
    </recommendedName>
</protein>
<name>A0ABQ4SI32_9HYPH</name>
<reference evidence="2" key="1">
    <citation type="journal article" date="2021" name="Front. Microbiol.">
        <title>Comprehensive Comparative Genomics and Phenotyping of Methylobacterium Species.</title>
        <authorList>
            <person name="Alessa O."/>
            <person name="Ogura Y."/>
            <person name="Fujitani Y."/>
            <person name="Takami H."/>
            <person name="Hayashi T."/>
            <person name="Sahin N."/>
            <person name="Tani A."/>
        </authorList>
    </citation>
    <scope>NUCLEOTIDE SEQUENCE</scope>
    <source>
        <strain evidence="2">DSM 17168</strain>
    </source>
</reference>
<evidence type="ECO:0008006" key="4">
    <source>
        <dbReference type="Google" id="ProtNLM"/>
    </source>
</evidence>
<keyword evidence="3" id="KW-1185">Reference proteome</keyword>
<reference evidence="2" key="2">
    <citation type="submission" date="2021-08" db="EMBL/GenBank/DDBJ databases">
        <authorList>
            <person name="Tani A."/>
            <person name="Ola A."/>
            <person name="Ogura Y."/>
            <person name="Katsura K."/>
            <person name="Hayashi T."/>
        </authorList>
    </citation>
    <scope>NUCLEOTIDE SEQUENCE</scope>
    <source>
        <strain evidence="2">DSM 17168</strain>
    </source>
</reference>
<evidence type="ECO:0000313" key="3">
    <source>
        <dbReference type="Proteomes" id="UP001055153"/>
    </source>
</evidence>
<dbReference type="Proteomes" id="UP001055153">
    <property type="component" value="Unassembled WGS sequence"/>
</dbReference>
<organism evidence="2 3">
    <name type="scientific">Methylobacterium isbiliense</name>
    <dbReference type="NCBI Taxonomy" id="315478"/>
    <lineage>
        <taxon>Bacteria</taxon>
        <taxon>Pseudomonadati</taxon>
        <taxon>Pseudomonadota</taxon>
        <taxon>Alphaproteobacteria</taxon>
        <taxon>Hyphomicrobiales</taxon>
        <taxon>Methylobacteriaceae</taxon>
        <taxon>Methylobacterium</taxon>
    </lineage>
</organism>
<keyword evidence="1" id="KW-0732">Signal</keyword>
<gene>
    <name evidence="2" type="ORF">GMJLKIPL_4731</name>
</gene>
<feature type="signal peptide" evidence="1">
    <location>
        <begin position="1"/>
        <end position="20"/>
    </location>
</feature>
<comment type="caution">
    <text evidence="2">The sequence shown here is derived from an EMBL/GenBank/DDBJ whole genome shotgun (WGS) entry which is preliminary data.</text>
</comment>
<proteinExistence type="predicted"/>
<accession>A0ABQ4SI32</accession>
<evidence type="ECO:0000313" key="2">
    <source>
        <dbReference type="EMBL" id="GJE02782.1"/>
    </source>
</evidence>
<dbReference type="RefSeq" id="WP_238239963.1">
    <property type="nucleotide sequence ID" value="NZ_BPQQ01000060.1"/>
</dbReference>
<sequence>MRLPIAALLLAAAGLSPVQAQPGGSAQPPLLVHGNYCGLGNRAPLPPVDALDAACARHDACTHPGRLPSRSCNLRLLWEADLISRDPRQPDDVRAAAGFIAFGASLLPFDTTPRPVVVGVHGWSDPYAQRRVRALYAY</sequence>
<dbReference type="SUPFAM" id="SSF48619">
    <property type="entry name" value="Phospholipase A2, PLA2"/>
    <property type="match status" value="1"/>
</dbReference>
<feature type="chain" id="PRO_5045748218" description="Phospholipase A2 domain-containing protein" evidence="1">
    <location>
        <begin position="21"/>
        <end position="138"/>
    </location>
</feature>
<dbReference type="InterPro" id="IPR036444">
    <property type="entry name" value="PLipase_A2_dom_sf"/>
</dbReference>
<evidence type="ECO:0000256" key="1">
    <source>
        <dbReference type="SAM" id="SignalP"/>
    </source>
</evidence>
<dbReference type="Gene3D" id="1.20.90.10">
    <property type="entry name" value="Phospholipase A2 domain"/>
    <property type="match status" value="1"/>
</dbReference>
<dbReference type="EMBL" id="BPQQ01000060">
    <property type="protein sequence ID" value="GJE02782.1"/>
    <property type="molecule type" value="Genomic_DNA"/>
</dbReference>